<dbReference type="FunCoup" id="C5DJG6">
    <property type="interactions" value="51"/>
</dbReference>
<dbReference type="CDD" id="cd17080">
    <property type="entry name" value="Ubl_SLD2_Esc2_like"/>
    <property type="match status" value="1"/>
</dbReference>
<dbReference type="GeneID" id="8293125"/>
<dbReference type="InterPro" id="IPR000626">
    <property type="entry name" value="Ubiquitin-like_dom"/>
</dbReference>
<dbReference type="OrthoDB" id="3365399at2759"/>
<dbReference type="PROSITE" id="PS50053">
    <property type="entry name" value="UBIQUITIN_2"/>
    <property type="match status" value="1"/>
</dbReference>
<dbReference type="EMBL" id="CU928170">
    <property type="protein sequence ID" value="CAR24455.1"/>
    <property type="molecule type" value="Genomic_DNA"/>
</dbReference>
<feature type="region of interest" description="Disordered" evidence="1">
    <location>
        <begin position="65"/>
        <end position="90"/>
    </location>
</feature>
<dbReference type="HOGENOM" id="CLU_048318_0_0_1"/>
<feature type="compositionally biased region" description="Polar residues" evidence="1">
    <location>
        <begin position="65"/>
        <end position="77"/>
    </location>
</feature>
<keyword evidence="4" id="KW-1185">Reference proteome</keyword>
<name>C5DJG6_LACTC</name>
<evidence type="ECO:0000256" key="1">
    <source>
        <dbReference type="SAM" id="MobiDB-lite"/>
    </source>
</evidence>
<sequence>MAMSEERQTHTGLKGATVTGDIQDQISFTDANRTVGGYIEDEQATGIIHRGKAGLPRFSSTVEVTKTGSSTESQMSTKENKTDDDQDLEDFNIDDDDFFYGDYISSKNNAETEAAPIVMEKNDDIEQLSRSAERTEQAPDVEYITSSSDEERDTINTDSRSKRRRRSDASLEELAQAPRLAKSPRGHPRGSSRAVRTNSLPQHEKDEDDKFFEELEREASRTASTVKESSPAVAQRIYNIKFISDLEGSAGRRINVKVKGKQSFDQILPVALKTIIKEYKIPDALHPIYETDKVTLYRDGVKILNFMNCNSLQIPLEFKGEVSDVCLTIISKGQEQNFEALYEQSKHSNHELVPAFIEPGTETPDFTVEEYEKELRNVDFNKNTSVQNQPPPQSVDDNIRIALMSQDNKKIIVTARPETTFAALAEHYQKLTSLPPQQQVLLFFDNEELHLDSKVSDADVEDDDIVEVVIKRV</sequence>
<dbReference type="Gene3D" id="3.10.20.90">
    <property type="entry name" value="Phosphatidylinositol 3-kinase Catalytic Subunit, Chain A, domain 1"/>
    <property type="match status" value="1"/>
</dbReference>
<dbReference type="eggNOG" id="ENOG502QS09">
    <property type="taxonomic scope" value="Eukaryota"/>
</dbReference>
<feature type="region of interest" description="Disordered" evidence="1">
    <location>
        <begin position="114"/>
        <end position="209"/>
    </location>
</feature>
<dbReference type="InterPro" id="IPR022617">
    <property type="entry name" value="Rad60/SUMO-like_dom"/>
</dbReference>
<dbReference type="RefSeq" id="XP_002554892.1">
    <property type="nucleotide sequence ID" value="XM_002554846.1"/>
</dbReference>
<evidence type="ECO:0000313" key="3">
    <source>
        <dbReference type="EMBL" id="CAR24455.1"/>
    </source>
</evidence>
<dbReference type="OMA" id="NFMTCNS"/>
<dbReference type="Proteomes" id="UP000002036">
    <property type="component" value="Chromosome F"/>
</dbReference>
<dbReference type="InterPro" id="IPR029071">
    <property type="entry name" value="Ubiquitin-like_domsf"/>
</dbReference>
<reference evidence="3 4" key="1">
    <citation type="journal article" date="2009" name="Genome Res.">
        <title>Comparative genomics of protoploid Saccharomycetaceae.</title>
        <authorList>
            <consortium name="The Genolevures Consortium"/>
            <person name="Souciet J.-L."/>
            <person name="Dujon B."/>
            <person name="Gaillardin C."/>
            <person name="Johnston M."/>
            <person name="Baret P.V."/>
            <person name="Cliften P."/>
            <person name="Sherman D.J."/>
            <person name="Weissenbach J."/>
            <person name="Westhof E."/>
            <person name="Wincker P."/>
            <person name="Jubin C."/>
            <person name="Poulain J."/>
            <person name="Barbe V."/>
            <person name="Segurens B."/>
            <person name="Artiguenave F."/>
            <person name="Anthouard V."/>
            <person name="Vacherie B."/>
            <person name="Val M.-E."/>
            <person name="Fulton R.S."/>
            <person name="Minx P."/>
            <person name="Wilson R."/>
            <person name="Durrens P."/>
            <person name="Jean G."/>
            <person name="Marck C."/>
            <person name="Martin T."/>
            <person name="Nikolski M."/>
            <person name="Rolland T."/>
            <person name="Seret M.-L."/>
            <person name="Casaregola S."/>
            <person name="Despons L."/>
            <person name="Fairhead C."/>
            <person name="Fischer G."/>
            <person name="Lafontaine I."/>
            <person name="Leh V."/>
            <person name="Lemaire M."/>
            <person name="de Montigny J."/>
            <person name="Neuveglise C."/>
            <person name="Thierry A."/>
            <person name="Blanc-Lenfle I."/>
            <person name="Bleykasten C."/>
            <person name="Diffels J."/>
            <person name="Fritsch E."/>
            <person name="Frangeul L."/>
            <person name="Goeffon A."/>
            <person name="Jauniaux N."/>
            <person name="Kachouri-Lafond R."/>
            <person name="Payen C."/>
            <person name="Potier S."/>
            <person name="Pribylova L."/>
            <person name="Ozanne C."/>
            <person name="Richard G.-F."/>
            <person name="Sacerdot C."/>
            <person name="Straub M.-L."/>
            <person name="Talla E."/>
        </authorList>
    </citation>
    <scope>NUCLEOTIDE SEQUENCE [LARGE SCALE GENOMIC DNA]</scope>
    <source>
        <strain evidence="4">ATCC 56472 / CBS 6340 / NRRL Y-8284</strain>
    </source>
</reference>
<dbReference type="KEGG" id="lth:KLTH0F16280g"/>
<dbReference type="AlphaFoldDB" id="C5DJG6"/>
<dbReference type="InParanoid" id="C5DJG6"/>
<organism evidence="3 4">
    <name type="scientific">Lachancea thermotolerans (strain ATCC 56472 / CBS 6340 / NRRL Y-8284)</name>
    <name type="common">Yeast</name>
    <name type="synonym">Kluyveromyces thermotolerans</name>
    <dbReference type="NCBI Taxonomy" id="559295"/>
    <lineage>
        <taxon>Eukaryota</taxon>
        <taxon>Fungi</taxon>
        <taxon>Dikarya</taxon>
        <taxon>Ascomycota</taxon>
        <taxon>Saccharomycotina</taxon>
        <taxon>Saccharomycetes</taxon>
        <taxon>Saccharomycetales</taxon>
        <taxon>Saccharomycetaceae</taxon>
        <taxon>Lachancea</taxon>
    </lineage>
</organism>
<accession>C5DJG6</accession>
<proteinExistence type="predicted"/>
<dbReference type="SUPFAM" id="SSF54236">
    <property type="entry name" value="Ubiquitin-like"/>
    <property type="match status" value="1"/>
</dbReference>
<dbReference type="Pfam" id="PF11976">
    <property type="entry name" value="Rad60-SLD"/>
    <property type="match status" value="1"/>
</dbReference>
<evidence type="ECO:0000313" key="4">
    <source>
        <dbReference type="Proteomes" id="UP000002036"/>
    </source>
</evidence>
<gene>
    <name evidence="3" type="ordered locus">KLTH0F16280g</name>
</gene>
<feature type="domain" description="Ubiquitin-like" evidence="2">
    <location>
        <begin position="399"/>
        <end position="473"/>
    </location>
</feature>
<dbReference type="SMART" id="SM00213">
    <property type="entry name" value="UBQ"/>
    <property type="match status" value="1"/>
</dbReference>
<evidence type="ECO:0000259" key="2">
    <source>
        <dbReference type="PROSITE" id="PS50053"/>
    </source>
</evidence>
<protein>
    <submittedName>
        <fullName evidence="3">KLTH0F16280p</fullName>
    </submittedName>
</protein>